<reference evidence="7 8" key="1">
    <citation type="submission" date="2016-10" db="EMBL/GenBank/DDBJ databases">
        <authorList>
            <person name="de Groot N.N."/>
        </authorList>
    </citation>
    <scope>NUCLEOTIDE SEQUENCE [LARGE SCALE GENOMIC DNA]</scope>
    <source>
        <strain evidence="7 8">NE2</strain>
    </source>
</reference>
<dbReference type="InterPro" id="IPR002641">
    <property type="entry name" value="PNPLA_dom"/>
</dbReference>
<keyword evidence="2 4" id="KW-0442">Lipid degradation</keyword>
<dbReference type="PANTHER" id="PTHR14226:SF76">
    <property type="entry name" value="NTE FAMILY PROTEIN RSSA"/>
    <property type="match status" value="1"/>
</dbReference>
<dbReference type="Proteomes" id="UP000198755">
    <property type="component" value="Unassembled WGS sequence"/>
</dbReference>
<feature type="compositionally biased region" description="Basic and acidic residues" evidence="5">
    <location>
        <begin position="26"/>
        <end position="55"/>
    </location>
</feature>
<keyword evidence="1 4" id="KW-0378">Hydrolase</keyword>
<protein>
    <submittedName>
        <fullName evidence="7">NTE family protein</fullName>
    </submittedName>
</protein>
<keyword evidence="8" id="KW-1185">Reference proteome</keyword>
<dbReference type="AlphaFoldDB" id="A0A1I4C669"/>
<proteinExistence type="predicted"/>
<feature type="domain" description="PNPLA" evidence="6">
    <location>
        <begin position="89"/>
        <end position="249"/>
    </location>
</feature>
<sequence length="398" mass="42981">MFKKAKDFGPDAQKVVRIRRGSHLKVGDLHSKNEDLHPAFDPRSEERRPRVEELHPASSRTSHHDSSDLHRHRAKAHSVLRTGNLKIGIALGAGAARGWSHIGVLRELADHGIHPNVVVGTSIGAVVGGCYAAGGLDDVANFALGLTKQRVVGMMDVSFSGVGLLGGGKLRHRLEQVLAGRRIEDLDRRFGAVATEVGTGHEIWLTKGDAATAIRASYALPGIFEPVQINGRWLFDGALVNPVPVTVCRALGAELVIGINLIGDNSFRGSVIDDRLSIEPALEHLSEKPSNPLTLKARLFGGMRGNFRRLFGRREDGAPGIASAMMDAFNIAQGRISRSRLAGDPPDVIVNTRLSKIGLFDFHRADELIELGREATRRAIPEIADQIAMTPLSEAEAS</sequence>
<dbReference type="Gene3D" id="3.40.1090.10">
    <property type="entry name" value="Cytosolic phospholipase A2 catalytic domain"/>
    <property type="match status" value="2"/>
</dbReference>
<dbReference type="GO" id="GO:0016787">
    <property type="term" value="F:hydrolase activity"/>
    <property type="evidence" value="ECO:0007669"/>
    <property type="project" value="UniProtKB-UniRule"/>
</dbReference>
<feature type="short sequence motif" description="GXSXG" evidence="4">
    <location>
        <begin position="120"/>
        <end position="124"/>
    </location>
</feature>
<evidence type="ECO:0000256" key="1">
    <source>
        <dbReference type="ARBA" id="ARBA00022801"/>
    </source>
</evidence>
<evidence type="ECO:0000256" key="3">
    <source>
        <dbReference type="ARBA" id="ARBA00023098"/>
    </source>
</evidence>
<evidence type="ECO:0000256" key="4">
    <source>
        <dbReference type="PROSITE-ProRule" id="PRU01161"/>
    </source>
</evidence>
<dbReference type="PROSITE" id="PS51635">
    <property type="entry name" value="PNPLA"/>
    <property type="match status" value="1"/>
</dbReference>
<feature type="region of interest" description="Disordered" evidence="5">
    <location>
        <begin position="26"/>
        <end position="71"/>
    </location>
</feature>
<organism evidence="7 8">
    <name type="scientific">Methylocapsa palsarum</name>
    <dbReference type="NCBI Taxonomy" id="1612308"/>
    <lineage>
        <taxon>Bacteria</taxon>
        <taxon>Pseudomonadati</taxon>
        <taxon>Pseudomonadota</taxon>
        <taxon>Alphaproteobacteria</taxon>
        <taxon>Hyphomicrobiales</taxon>
        <taxon>Beijerinckiaceae</taxon>
        <taxon>Methylocapsa</taxon>
    </lineage>
</organism>
<keyword evidence="3 4" id="KW-0443">Lipid metabolism</keyword>
<name>A0A1I4C669_9HYPH</name>
<comment type="caution">
    <text evidence="4">Lacks conserved residue(s) required for the propagation of feature annotation.</text>
</comment>
<dbReference type="GO" id="GO:0016042">
    <property type="term" value="P:lipid catabolic process"/>
    <property type="evidence" value="ECO:0007669"/>
    <property type="project" value="UniProtKB-UniRule"/>
</dbReference>
<evidence type="ECO:0000259" key="6">
    <source>
        <dbReference type="PROSITE" id="PS51635"/>
    </source>
</evidence>
<feature type="short sequence motif" description="DGA/G" evidence="4">
    <location>
        <begin position="236"/>
        <end position="238"/>
    </location>
</feature>
<dbReference type="RefSeq" id="WP_244532391.1">
    <property type="nucleotide sequence ID" value="NZ_FOSN01000018.1"/>
</dbReference>
<dbReference type="STRING" id="1612308.SAMN05444581_11828"/>
<feature type="active site" description="Nucleophile" evidence="4">
    <location>
        <position position="122"/>
    </location>
</feature>
<gene>
    <name evidence="7" type="ORF">SAMN05444581_11828</name>
</gene>
<dbReference type="SUPFAM" id="SSF52151">
    <property type="entry name" value="FabD/lysophospholipase-like"/>
    <property type="match status" value="1"/>
</dbReference>
<dbReference type="EMBL" id="FOSN01000018">
    <property type="protein sequence ID" value="SFK75656.1"/>
    <property type="molecule type" value="Genomic_DNA"/>
</dbReference>
<feature type="active site" description="Proton acceptor" evidence="4">
    <location>
        <position position="236"/>
    </location>
</feature>
<dbReference type="InterPro" id="IPR016035">
    <property type="entry name" value="Acyl_Trfase/lysoPLipase"/>
</dbReference>
<dbReference type="InterPro" id="IPR050301">
    <property type="entry name" value="NTE"/>
</dbReference>
<evidence type="ECO:0000256" key="2">
    <source>
        <dbReference type="ARBA" id="ARBA00022963"/>
    </source>
</evidence>
<evidence type="ECO:0000313" key="8">
    <source>
        <dbReference type="Proteomes" id="UP000198755"/>
    </source>
</evidence>
<accession>A0A1I4C669</accession>
<evidence type="ECO:0000313" key="7">
    <source>
        <dbReference type="EMBL" id="SFK75656.1"/>
    </source>
</evidence>
<dbReference type="PANTHER" id="PTHR14226">
    <property type="entry name" value="NEUROPATHY TARGET ESTERASE/SWISS CHEESE D.MELANOGASTER"/>
    <property type="match status" value="1"/>
</dbReference>
<dbReference type="Pfam" id="PF01734">
    <property type="entry name" value="Patatin"/>
    <property type="match status" value="1"/>
</dbReference>
<evidence type="ECO:0000256" key="5">
    <source>
        <dbReference type="SAM" id="MobiDB-lite"/>
    </source>
</evidence>